<keyword evidence="10 13" id="KW-0333">Golgi apparatus</keyword>
<keyword evidence="8" id="KW-0735">Signal-anchor</keyword>
<comment type="subcellular location">
    <subcellularLocation>
        <location evidence="2 13">Golgi apparatus membrane</location>
        <topology evidence="2 13">Single-pass type II membrane protein</topology>
    </subcellularLocation>
</comment>
<keyword evidence="11" id="KW-0472">Membrane</keyword>
<dbReference type="GO" id="GO:0000139">
    <property type="term" value="C:Golgi membrane"/>
    <property type="evidence" value="ECO:0007669"/>
    <property type="project" value="UniProtKB-SubCell"/>
</dbReference>
<keyword evidence="9" id="KW-1133">Transmembrane helix</keyword>
<dbReference type="GO" id="GO:0030246">
    <property type="term" value="F:carbohydrate binding"/>
    <property type="evidence" value="ECO:0007669"/>
    <property type="project" value="InterPro"/>
</dbReference>
<dbReference type="SUPFAM" id="SSF49899">
    <property type="entry name" value="Concanavalin A-like lectins/glucanases"/>
    <property type="match status" value="1"/>
</dbReference>
<evidence type="ECO:0000256" key="2">
    <source>
        <dbReference type="ARBA" id="ARBA00004323"/>
    </source>
</evidence>
<keyword evidence="7" id="KW-0812">Transmembrane</keyword>
<dbReference type="GO" id="GO:1901137">
    <property type="term" value="P:carbohydrate derivative biosynthetic process"/>
    <property type="evidence" value="ECO:0007669"/>
    <property type="project" value="UniProtKB-ARBA"/>
</dbReference>
<feature type="domain" description="Galectin" evidence="14">
    <location>
        <begin position="1"/>
        <end position="139"/>
    </location>
</feature>
<evidence type="ECO:0000256" key="6">
    <source>
        <dbReference type="ARBA" id="ARBA00022679"/>
    </source>
</evidence>
<evidence type="ECO:0000256" key="7">
    <source>
        <dbReference type="ARBA" id="ARBA00022692"/>
    </source>
</evidence>
<dbReference type="Gene3D" id="2.60.120.200">
    <property type="match status" value="1"/>
</dbReference>
<evidence type="ECO:0000256" key="8">
    <source>
        <dbReference type="ARBA" id="ARBA00022968"/>
    </source>
</evidence>
<protein>
    <recommendedName>
        <fullName evidence="13">Hexosyltransferase</fullName>
        <ecNumber evidence="13">2.4.1.-</ecNumber>
    </recommendedName>
</protein>
<reference evidence="15" key="1">
    <citation type="journal article" date="2023" name="Mol. Ecol. Resour.">
        <title>Chromosome-level genome assembly of a triploid poplar Populus alba 'Berolinensis'.</title>
        <authorList>
            <person name="Chen S."/>
            <person name="Yu Y."/>
            <person name="Wang X."/>
            <person name="Wang S."/>
            <person name="Zhang T."/>
            <person name="Zhou Y."/>
            <person name="He R."/>
            <person name="Meng N."/>
            <person name="Wang Y."/>
            <person name="Liu W."/>
            <person name="Liu Z."/>
            <person name="Liu J."/>
            <person name="Guo Q."/>
            <person name="Huang H."/>
            <person name="Sederoff R.R."/>
            <person name="Wang G."/>
            <person name="Qu G."/>
            <person name="Chen S."/>
        </authorList>
    </citation>
    <scope>NUCLEOTIDE SEQUENCE</scope>
    <source>
        <strain evidence="15">SC-2020</strain>
    </source>
</reference>
<dbReference type="PANTHER" id="PTHR11214">
    <property type="entry name" value="BETA-1,3-N-ACETYLGLUCOSAMINYLTRANSFERASE"/>
    <property type="match status" value="1"/>
</dbReference>
<comment type="similarity">
    <text evidence="4 13">Belongs to the glycosyltransferase 31 family.</text>
</comment>
<dbReference type="InterPro" id="IPR002659">
    <property type="entry name" value="Glyco_trans_31"/>
</dbReference>
<evidence type="ECO:0000256" key="12">
    <source>
        <dbReference type="ARBA" id="ARBA00023211"/>
    </source>
</evidence>
<evidence type="ECO:0000256" key="5">
    <source>
        <dbReference type="ARBA" id="ARBA00022676"/>
    </source>
</evidence>
<evidence type="ECO:0000256" key="1">
    <source>
        <dbReference type="ARBA" id="ARBA00001936"/>
    </source>
</evidence>
<dbReference type="Pfam" id="PF01762">
    <property type="entry name" value="Galactosyl_T"/>
    <property type="match status" value="1"/>
</dbReference>
<accession>A0AAD6QK83</accession>
<comment type="caution">
    <text evidence="15">The sequence shown here is derived from an EMBL/GenBank/DDBJ whole genome shotgun (WGS) entry which is preliminary data.</text>
</comment>
<keyword evidence="12 13" id="KW-0464">Manganese</keyword>
<evidence type="ECO:0000259" key="14">
    <source>
        <dbReference type="PROSITE" id="PS51304"/>
    </source>
</evidence>
<dbReference type="AlphaFoldDB" id="A0AAD6QK83"/>
<evidence type="ECO:0000256" key="13">
    <source>
        <dbReference type="RuleBase" id="RU363063"/>
    </source>
</evidence>
<dbReference type="InterPro" id="IPR013320">
    <property type="entry name" value="ConA-like_dom_sf"/>
</dbReference>
<gene>
    <name evidence="15" type="ORF">NC653_015318</name>
</gene>
<dbReference type="EC" id="2.4.1.-" evidence="13"/>
<proteinExistence type="inferred from homology"/>
<keyword evidence="16" id="KW-1185">Reference proteome</keyword>
<dbReference type="InterPro" id="IPR001079">
    <property type="entry name" value="Galectin_CRD"/>
</dbReference>
<evidence type="ECO:0000313" key="15">
    <source>
        <dbReference type="EMBL" id="KAJ6991933.1"/>
    </source>
</evidence>
<dbReference type="Proteomes" id="UP001164929">
    <property type="component" value="Chromosome 6"/>
</dbReference>
<evidence type="ECO:0000256" key="11">
    <source>
        <dbReference type="ARBA" id="ARBA00023136"/>
    </source>
</evidence>
<comment type="pathway">
    <text evidence="3">Protein modification; protein glycosylation.</text>
</comment>
<dbReference type="FunFam" id="2.60.120.200:FF:000071">
    <property type="entry name" value="Hydroxyproline O-galactosyltransferase GALT2"/>
    <property type="match status" value="1"/>
</dbReference>
<sequence length="302" mass="34130">MGKPVSIIGNCFPGHKLPHSIHPWFCKGIDHEICFLKVDEHVRCEKWMRDDNVDSKESKTASWFKRFIGREQKPEVTWPFPFVEGGLFILTLRAGVDGYNITVGGRHVTSFPYRPGFTLEDATGLAIKGDVDVHSVFATSLPSSHPSFSPQRVLEMSEKWKAHPLPKSPLQLFIGILSATNHFAERMAVRKTWMQSSVIKSSNVVARFVVALNPRKEVNAVLKREAAYFGDIVQNVSAAYIMKCDDDTFVRVDTVLKEIDRTPPNKSLYMGNLNLLHRPLRNGKWAVTFEVCKFNAFVGILI</sequence>
<evidence type="ECO:0000256" key="10">
    <source>
        <dbReference type="ARBA" id="ARBA00023034"/>
    </source>
</evidence>
<dbReference type="Gene3D" id="3.90.550.50">
    <property type="match status" value="1"/>
</dbReference>
<name>A0AAD6QK83_9ROSI</name>
<comment type="cofactor">
    <cofactor evidence="1 13">
        <name>Mn(2+)</name>
        <dbReference type="ChEBI" id="CHEBI:29035"/>
    </cofactor>
</comment>
<evidence type="ECO:0000256" key="3">
    <source>
        <dbReference type="ARBA" id="ARBA00004922"/>
    </source>
</evidence>
<dbReference type="SMART" id="SM00908">
    <property type="entry name" value="Gal-bind_lectin"/>
    <property type="match status" value="1"/>
</dbReference>
<keyword evidence="5 13" id="KW-0328">Glycosyltransferase</keyword>
<dbReference type="PROSITE" id="PS51304">
    <property type="entry name" value="GALECTIN"/>
    <property type="match status" value="1"/>
</dbReference>
<dbReference type="EMBL" id="JAQIZT010000006">
    <property type="protein sequence ID" value="KAJ6991933.1"/>
    <property type="molecule type" value="Genomic_DNA"/>
</dbReference>
<evidence type="ECO:0000256" key="9">
    <source>
        <dbReference type="ARBA" id="ARBA00022989"/>
    </source>
</evidence>
<keyword evidence="6" id="KW-0808">Transferase</keyword>
<dbReference type="GO" id="GO:1990714">
    <property type="term" value="F:hydroxyproline O-galactosyltransferase activity"/>
    <property type="evidence" value="ECO:0007669"/>
    <property type="project" value="TreeGrafter"/>
</dbReference>
<evidence type="ECO:0000313" key="16">
    <source>
        <dbReference type="Proteomes" id="UP001164929"/>
    </source>
</evidence>
<dbReference type="PANTHER" id="PTHR11214:SF212">
    <property type="entry name" value="HYDROXYPROLINE O-GALACTOSYLTRANSFERASE GALT2"/>
    <property type="match status" value="1"/>
</dbReference>
<dbReference type="Pfam" id="PF00337">
    <property type="entry name" value="Gal-bind_lectin"/>
    <property type="match status" value="1"/>
</dbReference>
<evidence type="ECO:0000256" key="4">
    <source>
        <dbReference type="ARBA" id="ARBA00008661"/>
    </source>
</evidence>
<organism evidence="15 16">
    <name type="scientific">Populus alba x Populus x berolinensis</name>
    <dbReference type="NCBI Taxonomy" id="444605"/>
    <lineage>
        <taxon>Eukaryota</taxon>
        <taxon>Viridiplantae</taxon>
        <taxon>Streptophyta</taxon>
        <taxon>Embryophyta</taxon>
        <taxon>Tracheophyta</taxon>
        <taxon>Spermatophyta</taxon>
        <taxon>Magnoliopsida</taxon>
        <taxon>eudicotyledons</taxon>
        <taxon>Gunneridae</taxon>
        <taxon>Pentapetalae</taxon>
        <taxon>rosids</taxon>
        <taxon>fabids</taxon>
        <taxon>Malpighiales</taxon>
        <taxon>Salicaceae</taxon>
        <taxon>Saliceae</taxon>
        <taxon>Populus</taxon>
    </lineage>
</organism>